<dbReference type="Proteomes" id="UP000271162">
    <property type="component" value="Unassembled WGS sequence"/>
</dbReference>
<accession>A0A0N4YXH3</accession>
<evidence type="ECO:0000313" key="1">
    <source>
        <dbReference type="EMBL" id="VDL86421.1"/>
    </source>
</evidence>
<reference evidence="1 2" key="2">
    <citation type="submission" date="2018-11" db="EMBL/GenBank/DDBJ databases">
        <authorList>
            <consortium name="Pathogen Informatics"/>
        </authorList>
    </citation>
    <scope>NUCLEOTIDE SEQUENCE [LARGE SCALE GENOMIC DNA]</scope>
</reference>
<proteinExistence type="predicted"/>
<evidence type="ECO:0000313" key="2">
    <source>
        <dbReference type="Proteomes" id="UP000271162"/>
    </source>
</evidence>
<keyword evidence="2" id="KW-1185">Reference proteome</keyword>
<protein>
    <submittedName>
        <fullName evidence="3">CN hydrolase domain-containing protein</fullName>
    </submittedName>
</protein>
<reference evidence="3" key="1">
    <citation type="submission" date="2017-02" db="UniProtKB">
        <authorList>
            <consortium name="WormBaseParasite"/>
        </authorList>
    </citation>
    <scope>IDENTIFICATION</scope>
</reference>
<evidence type="ECO:0000313" key="3">
    <source>
        <dbReference type="WBParaSite" id="NBR_0002194501-mRNA-1"/>
    </source>
</evidence>
<dbReference type="WBParaSite" id="NBR_0002194501-mRNA-1">
    <property type="protein sequence ID" value="NBR_0002194501-mRNA-1"/>
    <property type="gene ID" value="NBR_0002194501"/>
</dbReference>
<dbReference type="EMBL" id="UYSL01027128">
    <property type="protein sequence ID" value="VDL86421.1"/>
    <property type="molecule type" value="Genomic_DNA"/>
</dbReference>
<gene>
    <name evidence="1" type="ORF">NBR_LOCUS21946</name>
</gene>
<name>A0A0N4YXH3_NIPBR</name>
<organism evidence="3">
    <name type="scientific">Nippostrongylus brasiliensis</name>
    <name type="common">Rat hookworm</name>
    <dbReference type="NCBI Taxonomy" id="27835"/>
    <lineage>
        <taxon>Eukaryota</taxon>
        <taxon>Metazoa</taxon>
        <taxon>Ecdysozoa</taxon>
        <taxon>Nematoda</taxon>
        <taxon>Chromadorea</taxon>
        <taxon>Rhabditida</taxon>
        <taxon>Rhabditina</taxon>
        <taxon>Rhabditomorpha</taxon>
        <taxon>Strongyloidea</taxon>
        <taxon>Heligmosomidae</taxon>
        <taxon>Nippostrongylus</taxon>
    </lineage>
</organism>
<sequence length="133" mass="14686">MPYPPHTAEPYVSRLPKRRRTSKTICTFNARTLASDASVEDLVMQTRKIKYSVIGLAETTRHRPLHAVFYTGEELFFGTYDSRGVSGVGVLINANLGMIIDSFEQLTTRIGSFKADVIRQASCAGVSPRANCS</sequence>
<dbReference type="AlphaFoldDB" id="A0A0N4YXH3"/>